<evidence type="ECO:0000313" key="2">
    <source>
        <dbReference type="EMBL" id="PXY96654.1"/>
    </source>
</evidence>
<accession>A0A318MTS3</accession>
<dbReference type="RefSeq" id="WP_110443008.1">
    <property type="nucleotide sequence ID" value="NZ_QGLM01000005.1"/>
</dbReference>
<comment type="caution">
    <text evidence="2">The sequence shown here is derived from an EMBL/GenBank/DDBJ whole genome shotgun (WGS) entry which is preliminary data.</text>
</comment>
<evidence type="ECO:0000313" key="3">
    <source>
        <dbReference type="Proteomes" id="UP000247838"/>
    </source>
</evidence>
<sequence>MTKDESNHYGVSISLKSNNSKLARINRYNNKSLFRLITLSSILIYIICSVLFFKPGHASLSLSTRQTVVGSAPYLTLDNGKTKITDTIDLVSFSFKDDKDITYTFKKSTNTTTAEKPFPLPYSSIKTFADLDFPILNDLLITPKDSYVVQFNDPLFNDYFRDDDGDEIITKTGSLSLSFYKGSFGRFSDPFKSSDKLSPCVDYYEIVIQATGYQVDTRSGIPRRGYEGHTDKTTFYVRSEPSEPFVCWATPNLDSYLLEDMKGPSSQWADDKGFLLQDVNEPAKNFPTVGAHGLFFDLTIADLLSKDVSYTKQPSDSNISLDLSLKENEKENNFKKLNVKLVGPKDGVSKTNASVKPTTFIIYAGTEKKVPIYSFTISKWFILKPGLGEGYESSEAYCNNIGYQIPSISDLTNANSWNWNGGLPGQGNNYQRRIGGGLLPEWGEILQNYYQNIPIIIKTQYYVYWAREKANVWDNYYDVNDALRGFIGSNLKTTTTHRAMCVSP</sequence>
<protein>
    <submittedName>
        <fullName evidence="2">Uncharacterized protein</fullName>
    </submittedName>
</protein>
<dbReference type="AlphaFoldDB" id="A0A318MTS3"/>
<evidence type="ECO:0000256" key="1">
    <source>
        <dbReference type="SAM" id="Phobius"/>
    </source>
</evidence>
<dbReference type="EMBL" id="QGLM01000005">
    <property type="protein sequence ID" value="PXY96654.1"/>
    <property type="molecule type" value="Genomic_DNA"/>
</dbReference>
<reference evidence="2 3" key="1">
    <citation type="submission" date="2018-05" db="EMBL/GenBank/DDBJ databases">
        <title>Reference genomes for bee gut microbiota database.</title>
        <authorList>
            <person name="Ellegaard K.M."/>
        </authorList>
    </citation>
    <scope>NUCLEOTIDE SEQUENCE [LARGE SCALE GENOMIC DNA]</scope>
    <source>
        <strain evidence="2 3">ESL0167</strain>
    </source>
</reference>
<organism evidence="2 3">
    <name type="scientific">Frischella perrara</name>
    <dbReference type="NCBI Taxonomy" id="1267021"/>
    <lineage>
        <taxon>Bacteria</taxon>
        <taxon>Pseudomonadati</taxon>
        <taxon>Pseudomonadota</taxon>
        <taxon>Gammaproteobacteria</taxon>
        <taxon>Orbales</taxon>
        <taxon>Orbaceae</taxon>
        <taxon>Frischella</taxon>
    </lineage>
</organism>
<name>A0A318MTS3_FRIPE</name>
<keyword evidence="1" id="KW-0472">Membrane</keyword>
<keyword evidence="1" id="KW-1133">Transmembrane helix</keyword>
<gene>
    <name evidence="2" type="ORF">DKK76_02385</name>
</gene>
<proteinExistence type="predicted"/>
<keyword evidence="1" id="KW-0812">Transmembrane</keyword>
<feature type="transmembrane region" description="Helical" evidence="1">
    <location>
        <begin position="33"/>
        <end position="53"/>
    </location>
</feature>
<dbReference type="Proteomes" id="UP000247838">
    <property type="component" value="Unassembled WGS sequence"/>
</dbReference>